<evidence type="ECO:0000313" key="1">
    <source>
        <dbReference type="EMBL" id="PKR85961.1"/>
    </source>
</evidence>
<dbReference type="AlphaFoldDB" id="A0A2N3LMV3"/>
<accession>A0A2N3LMV3</accession>
<sequence>MKVPKAYIDFLIHFHGDRDYFECHEILEHYWKQTEPDNRSSVWVGFIQLAVAQYHYRRKNDIGAKKLVKKSIEILKQRSIELTNLGIDTIKFYMLLEGLQTSYENGDVYKNINLPITNPHILSMCKKECGNLGLEWCSDDEIIPDFILHRHLHKNHKKN</sequence>
<dbReference type="PANTHER" id="PTHR34796">
    <property type="entry name" value="EXPRESSED PROTEIN"/>
    <property type="match status" value="1"/>
</dbReference>
<dbReference type="SUPFAM" id="SSF140663">
    <property type="entry name" value="TTHA0068-like"/>
    <property type="match status" value="1"/>
</dbReference>
<proteinExistence type="predicted"/>
<dbReference type="RefSeq" id="WP_101353330.1">
    <property type="nucleotide sequence ID" value="NZ_PIQO01000003.1"/>
</dbReference>
<dbReference type="PANTHER" id="PTHR34796:SF1">
    <property type="entry name" value="EXPRESSED PROTEIN"/>
    <property type="match status" value="1"/>
</dbReference>
<dbReference type="InterPro" id="IPR005500">
    <property type="entry name" value="DUF309"/>
</dbReference>
<dbReference type="InterPro" id="IPR023203">
    <property type="entry name" value="TTHA0068_sf"/>
</dbReference>
<organism evidence="1 2">
    <name type="scientific">Heyndrickxia camelliae</name>
    <dbReference type="NCBI Taxonomy" id="1707093"/>
    <lineage>
        <taxon>Bacteria</taxon>
        <taxon>Bacillati</taxon>
        <taxon>Bacillota</taxon>
        <taxon>Bacilli</taxon>
        <taxon>Bacillales</taxon>
        <taxon>Bacillaceae</taxon>
        <taxon>Heyndrickxia</taxon>
    </lineage>
</organism>
<gene>
    <name evidence="1" type="ORF">CWO92_06185</name>
</gene>
<keyword evidence="2" id="KW-1185">Reference proteome</keyword>
<protein>
    <submittedName>
        <fullName evidence="1">DUF309 domain-containing protein</fullName>
    </submittedName>
</protein>
<dbReference type="Pfam" id="PF03745">
    <property type="entry name" value="DUF309"/>
    <property type="match status" value="1"/>
</dbReference>
<dbReference type="Gene3D" id="1.10.3450.10">
    <property type="entry name" value="TTHA0068-like"/>
    <property type="match status" value="1"/>
</dbReference>
<dbReference type="EMBL" id="PIQO01000003">
    <property type="protein sequence ID" value="PKR85961.1"/>
    <property type="molecule type" value="Genomic_DNA"/>
</dbReference>
<comment type="caution">
    <text evidence="1">The sequence shown here is derived from an EMBL/GenBank/DDBJ whole genome shotgun (WGS) entry which is preliminary data.</text>
</comment>
<reference evidence="1 2" key="1">
    <citation type="submission" date="2017-11" db="EMBL/GenBank/DDBJ databases">
        <title>Bacillus camelliae sp. nov., isolated from pu'er tea.</title>
        <authorList>
            <person name="Niu L."/>
        </authorList>
    </citation>
    <scope>NUCLEOTIDE SEQUENCE [LARGE SCALE GENOMIC DNA]</scope>
    <source>
        <strain evidence="1 2">7578-1</strain>
    </source>
</reference>
<dbReference type="Proteomes" id="UP000233440">
    <property type="component" value="Unassembled WGS sequence"/>
</dbReference>
<evidence type="ECO:0000313" key="2">
    <source>
        <dbReference type="Proteomes" id="UP000233440"/>
    </source>
</evidence>
<name>A0A2N3LMV3_9BACI</name>
<dbReference type="OrthoDB" id="165483at2"/>